<gene>
    <name evidence="16" type="ORF">CYR55_11505</name>
</gene>
<dbReference type="InterPro" id="IPR007895">
    <property type="entry name" value="MASE1"/>
</dbReference>
<evidence type="ECO:0000256" key="10">
    <source>
        <dbReference type="SAM" id="MobiDB-lite"/>
    </source>
</evidence>
<evidence type="ECO:0000259" key="14">
    <source>
        <dbReference type="PROSITE" id="PS50883"/>
    </source>
</evidence>
<feature type="transmembrane region" description="Helical" evidence="11">
    <location>
        <begin position="39"/>
        <end position="58"/>
    </location>
</feature>
<feature type="domain" description="GGDEF" evidence="15">
    <location>
        <begin position="621"/>
        <end position="754"/>
    </location>
</feature>
<keyword evidence="6 11" id="KW-0812">Transmembrane</keyword>
<dbReference type="PANTHER" id="PTHR44757:SF4">
    <property type="entry name" value="DIGUANYLATE CYCLASE DGCE-RELATED"/>
    <property type="match status" value="1"/>
</dbReference>
<evidence type="ECO:0000256" key="1">
    <source>
        <dbReference type="ARBA" id="ARBA00001946"/>
    </source>
</evidence>
<feature type="domain" description="PAS" evidence="12">
    <location>
        <begin position="459"/>
        <end position="511"/>
    </location>
</feature>
<comment type="subcellular location">
    <subcellularLocation>
        <location evidence="2">Cell membrane</location>
        <topology evidence="2">Multi-pass membrane protein</topology>
    </subcellularLocation>
</comment>
<evidence type="ECO:0000259" key="12">
    <source>
        <dbReference type="PROSITE" id="PS50112"/>
    </source>
</evidence>
<dbReference type="FunFam" id="3.30.70.270:FF:000001">
    <property type="entry name" value="Diguanylate cyclase domain protein"/>
    <property type="match status" value="1"/>
</dbReference>
<evidence type="ECO:0000256" key="2">
    <source>
        <dbReference type="ARBA" id="ARBA00004651"/>
    </source>
</evidence>
<feature type="transmembrane region" description="Helical" evidence="11">
    <location>
        <begin position="148"/>
        <end position="170"/>
    </location>
</feature>
<dbReference type="SUPFAM" id="SSF55785">
    <property type="entry name" value="PYP-like sensor domain (PAS domain)"/>
    <property type="match status" value="2"/>
</dbReference>
<feature type="transmembrane region" description="Helical" evidence="11">
    <location>
        <begin position="262"/>
        <end position="286"/>
    </location>
</feature>
<dbReference type="PROSITE" id="PS50883">
    <property type="entry name" value="EAL"/>
    <property type="match status" value="1"/>
</dbReference>
<dbReference type="Gene3D" id="3.20.20.450">
    <property type="entry name" value="EAL domain"/>
    <property type="match status" value="1"/>
</dbReference>
<dbReference type="InterPro" id="IPR001633">
    <property type="entry name" value="EAL_dom"/>
</dbReference>
<comment type="pathway">
    <text evidence="3">Purine metabolism; 3',5'-cyclic di-GMP biosynthesis.</text>
</comment>
<dbReference type="InterPro" id="IPR043128">
    <property type="entry name" value="Rev_trsase/Diguanyl_cyclase"/>
</dbReference>
<dbReference type="InterPro" id="IPR029787">
    <property type="entry name" value="Nucleotide_cyclase"/>
</dbReference>
<dbReference type="Proteomes" id="UP000234240">
    <property type="component" value="Unassembled WGS sequence"/>
</dbReference>
<feature type="transmembrane region" description="Helical" evidence="11">
    <location>
        <begin position="182"/>
        <end position="203"/>
    </location>
</feature>
<dbReference type="SUPFAM" id="SSF141868">
    <property type="entry name" value="EAL domain-like"/>
    <property type="match status" value="1"/>
</dbReference>
<keyword evidence="17" id="KW-1185">Reference proteome</keyword>
<evidence type="ECO:0000256" key="4">
    <source>
        <dbReference type="ARBA" id="ARBA00012528"/>
    </source>
</evidence>
<dbReference type="InterPro" id="IPR000160">
    <property type="entry name" value="GGDEF_dom"/>
</dbReference>
<proteinExistence type="predicted"/>
<dbReference type="InterPro" id="IPR000700">
    <property type="entry name" value="PAS-assoc_C"/>
</dbReference>
<feature type="region of interest" description="Disordered" evidence="10">
    <location>
        <begin position="1"/>
        <end position="24"/>
    </location>
</feature>
<dbReference type="InterPro" id="IPR000014">
    <property type="entry name" value="PAS"/>
</dbReference>
<evidence type="ECO:0000256" key="9">
    <source>
        <dbReference type="ARBA" id="ARBA00034247"/>
    </source>
</evidence>
<dbReference type="InterPro" id="IPR035965">
    <property type="entry name" value="PAS-like_dom_sf"/>
</dbReference>
<organism evidence="16 17">
    <name type="scientific">Chimaeribacter californicus</name>
    <dbReference type="NCBI Taxonomy" id="2060067"/>
    <lineage>
        <taxon>Bacteria</taxon>
        <taxon>Pseudomonadati</taxon>
        <taxon>Pseudomonadota</taxon>
        <taxon>Gammaproteobacteria</taxon>
        <taxon>Enterobacterales</taxon>
        <taxon>Yersiniaceae</taxon>
        <taxon>Chimaeribacter</taxon>
    </lineage>
</organism>
<dbReference type="SMART" id="SM00091">
    <property type="entry name" value="PAS"/>
    <property type="match status" value="2"/>
</dbReference>
<keyword evidence="7 11" id="KW-1133">Transmembrane helix</keyword>
<name>A0A2N5E6A0_9GAMM</name>
<evidence type="ECO:0000313" key="17">
    <source>
        <dbReference type="Proteomes" id="UP000234240"/>
    </source>
</evidence>
<dbReference type="GO" id="GO:0006355">
    <property type="term" value="P:regulation of DNA-templated transcription"/>
    <property type="evidence" value="ECO:0007669"/>
    <property type="project" value="InterPro"/>
</dbReference>
<dbReference type="CDD" id="cd00130">
    <property type="entry name" value="PAS"/>
    <property type="match status" value="2"/>
</dbReference>
<dbReference type="GO" id="GO:0005886">
    <property type="term" value="C:plasma membrane"/>
    <property type="evidence" value="ECO:0007669"/>
    <property type="project" value="UniProtKB-SubCell"/>
</dbReference>
<evidence type="ECO:0000256" key="6">
    <source>
        <dbReference type="ARBA" id="ARBA00022692"/>
    </source>
</evidence>
<feature type="domain" description="PAC" evidence="13">
    <location>
        <begin position="535"/>
        <end position="589"/>
    </location>
</feature>
<dbReference type="InterPro" id="IPR052155">
    <property type="entry name" value="Biofilm_reg_signaling"/>
</dbReference>
<dbReference type="Pfam" id="PF05231">
    <property type="entry name" value="MASE1"/>
    <property type="match status" value="1"/>
</dbReference>
<evidence type="ECO:0000259" key="13">
    <source>
        <dbReference type="PROSITE" id="PS50113"/>
    </source>
</evidence>
<feature type="domain" description="EAL" evidence="14">
    <location>
        <begin position="765"/>
        <end position="1018"/>
    </location>
</feature>
<dbReference type="PROSITE" id="PS50112">
    <property type="entry name" value="PAS"/>
    <property type="match status" value="2"/>
</dbReference>
<dbReference type="PANTHER" id="PTHR44757">
    <property type="entry name" value="DIGUANYLATE CYCLASE DGCP"/>
    <property type="match status" value="1"/>
</dbReference>
<feature type="transmembrane region" description="Helical" evidence="11">
    <location>
        <begin position="223"/>
        <end position="250"/>
    </location>
</feature>
<dbReference type="RefSeq" id="WP_101816278.1">
    <property type="nucleotide sequence ID" value="NZ_PJZF01000008.1"/>
</dbReference>
<dbReference type="InterPro" id="IPR001610">
    <property type="entry name" value="PAC"/>
</dbReference>
<evidence type="ECO:0000256" key="11">
    <source>
        <dbReference type="SAM" id="Phobius"/>
    </source>
</evidence>
<feature type="domain" description="PAC" evidence="13">
    <location>
        <begin position="399"/>
        <end position="451"/>
    </location>
</feature>
<dbReference type="InterPro" id="IPR013767">
    <property type="entry name" value="PAS_fold"/>
</dbReference>
<feature type="domain" description="PAS" evidence="12">
    <location>
        <begin position="325"/>
        <end position="395"/>
    </location>
</feature>
<dbReference type="InterPro" id="IPR035919">
    <property type="entry name" value="EAL_sf"/>
</dbReference>
<dbReference type="PROSITE" id="PS50113">
    <property type="entry name" value="PAC"/>
    <property type="match status" value="2"/>
</dbReference>
<accession>A0A2N5E6A0</accession>
<comment type="cofactor">
    <cofactor evidence="1">
        <name>Mg(2+)</name>
        <dbReference type="ChEBI" id="CHEBI:18420"/>
    </cofactor>
</comment>
<dbReference type="SMART" id="SM00267">
    <property type="entry name" value="GGDEF"/>
    <property type="match status" value="1"/>
</dbReference>
<dbReference type="EC" id="2.7.7.65" evidence="4"/>
<dbReference type="SUPFAM" id="SSF55073">
    <property type="entry name" value="Nucleotide cyclase"/>
    <property type="match status" value="1"/>
</dbReference>
<sequence>MPAPHTAASGSAASGGNDKKGPDVESNLKMEAVQQIRPGWRTLGGVTLLVFLLALFCLRFTLVDGLIVSLWLPTALMIALLYRFPHRTWPVLLLGSAAAMAAANLLCGVPPGFFLPLTLINMAESMLAATLLHYLLPADDPLENVASWIKFVLAAVVFTPMISAIVMLLPHLNAPDLLPNRFRIWFISESLGILSVTPLGLLYHRTSLQRLLHSPRLPEVLLMLVGTLGFSYLALFWLPYPFAFISLLLLTASIRLHRIEALLIFLALTVMVTLLIASGQIGHIRYPAYSPLLNYVPLLLILLPANAMTIVMHKLNVERAHIVESENRFRNAMEYSAIGMALVSPQGHWLQVNQALCTLLGYSPDDLKKMTFQDITHPDDLDSDLQQVQALLEGAIQSYTLEKRYRRRDGEMVWALLAVSLVRDERQRPLYFISQIEDISSLKMTEQANNQLTEALHEEKERLHITLDAIKEAVICTNRAKAITFMNPVAERMTGWRAERAVGQHIDEVVHLSRGLNGPRVANLLPFDVNENLNSAIEHALVLTNNKGESFEIQRAVSPLRTLEQELLGMVLVLQDVSKSRELMRKLSYNASHDALTGLPNRTSFERDLHQALTLTANEGQQHGLAFLDLDRFKAVNDTAGHAAGDELLRQLSQLMQESLRNSDRLARLGGDEFAILMFDCALEPAHERVRVLVQKINGFRFYWNQKIYRIGASAGVTIINDPQLTAGELMSQADVACYAAKHSGRGQVVVYQARQTRLLEKDSVLLTPVQIARILEDNLLTLTARAAAPPKTPLATCFYQLSVEVAAAEETGATNEAFHATVALLGMEASVDAWLVRRVLLAYGPEIARKGLAVALTLSESGLTSPALHAALFSALRQTVIPPSLLLFRLDESVLLQHQTEAETLLKTLKQQGCGIIIAHAGHQLAALSELPAGMADYLQLDPQFIAQVHCNQMDEILVNIVHGTAHRLQAQSIAGPVDLPATHQKLMEMGIDLIEGEVVSAPQPLEGLLSSGYFAMR</sequence>
<dbReference type="OrthoDB" id="9787514at2"/>
<dbReference type="InterPro" id="IPR013655">
    <property type="entry name" value="PAS_fold_3"/>
</dbReference>
<dbReference type="PROSITE" id="PS50887">
    <property type="entry name" value="GGDEF"/>
    <property type="match status" value="1"/>
</dbReference>
<evidence type="ECO:0000256" key="7">
    <source>
        <dbReference type="ARBA" id="ARBA00022989"/>
    </source>
</evidence>
<dbReference type="Gene3D" id="3.30.450.20">
    <property type="entry name" value="PAS domain"/>
    <property type="match status" value="2"/>
</dbReference>
<evidence type="ECO:0000256" key="8">
    <source>
        <dbReference type="ARBA" id="ARBA00023136"/>
    </source>
</evidence>
<dbReference type="Pfam" id="PF00563">
    <property type="entry name" value="EAL"/>
    <property type="match status" value="1"/>
</dbReference>
<reference evidence="16 17" key="1">
    <citation type="submission" date="2017-12" db="EMBL/GenBank/DDBJ databases">
        <title>Characterization of six clinical isolates of Enterochimera gen. nov., a novel genus of the Yersiniaciae family and the three species Enterochimera arupensis sp. nov., Enterochimera coloradensis sp. nov, and Enterochimera californica sp. nov.</title>
        <authorList>
            <person name="Rossi A."/>
            <person name="Fisher M."/>
        </authorList>
    </citation>
    <scope>NUCLEOTIDE SEQUENCE [LARGE SCALE GENOMIC DNA]</scope>
    <source>
        <strain evidence="17">2015-Iso6</strain>
    </source>
</reference>
<evidence type="ECO:0000256" key="5">
    <source>
        <dbReference type="ARBA" id="ARBA00022475"/>
    </source>
</evidence>
<feature type="transmembrane region" description="Helical" evidence="11">
    <location>
        <begin position="88"/>
        <end position="106"/>
    </location>
</feature>
<feature type="compositionally biased region" description="Low complexity" evidence="10">
    <location>
        <begin position="7"/>
        <end position="16"/>
    </location>
</feature>
<dbReference type="CDD" id="cd01949">
    <property type="entry name" value="GGDEF"/>
    <property type="match status" value="1"/>
</dbReference>
<evidence type="ECO:0000259" key="15">
    <source>
        <dbReference type="PROSITE" id="PS50887"/>
    </source>
</evidence>
<keyword evidence="5" id="KW-1003">Cell membrane</keyword>
<dbReference type="Pfam" id="PF08447">
    <property type="entry name" value="PAS_3"/>
    <property type="match status" value="1"/>
</dbReference>
<evidence type="ECO:0000313" key="16">
    <source>
        <dbReference type="EMBL" id="PLR36821.1"/>
    </source>
</evidence>
<dbReference type="SMART" id="SM00052">
    <property type="entry name" value="EAL"/>
    <property type="match status" value="1"/>
</dbReference>
<dbReference type="NCBIfam" id="TIGR00254">
    <property type="entry name" value="GGDEF"/>
    <property type="match status" value="1"/>
</dbReference>
<dbReference type="Pfam" id="PF00990">
    <property type="entry name" value="GGDEF"/>
    <property type="match status" value="1"/>
</dbReference>
<comment type="caution">
    <text evidence="16">The sequence shown here is derived from an EMBL/GenBank/DDBJ whole genome shotgun (WGS) entry which is preliminary data.</text>
</comment>
<dbReference type="AlphaFoldDB" id="A0A2N5E6A0"/>
<evidence type="ECO:0000256" key="3">
    <source>
        <dbReference type="ARBA" id="ARBA00004665"/>
    </source>
</evidence>
<protein>
    <recommendedName>
        <fullName evidence="4">diguanylate cyclase</fullName>
        <ecNumber evidence="4">2.7.7.65</ecNumber>
    </recommendedName>
</protein>
<dbReference type="NCBIfam" id="TIGR00229">
    <property type="entry name" value="sensory_box"/>
    <property type="match status" value="2"/>
</dbReference>
<dbReference type="SMART" id="SM00086">
    <property type="entry name" value="PAC"/>
    <property type="match status" value="2"/>
</dbReference>
<feature type="transmembrane region" description="Helical" evidence="11">
    <location>
        <begin position="65"/>
        <end position="82"/>
    </location>
</feature>
<dbReference type="EMBL" id="PJZF01000008">
    <property type="protein sequence ID" value="PLR36821.1"/>
    <property type="molecule type" value="Genomic_DNA"/>
</dbReference>
<comment type="catalytic activity">
    <reaction evidence="9">
        <text>2 GTP = 3',3'-c-di-GMP + 2 diphosphate</text>
        <dbReference type="Rhea" id="RHEA:24898"/>
        <dbReference type="ChEBI" id="CHEBI:33019"/>
        <dbReference type="ChEBI" id="CHEBI:37565"/>
        <dbReference type="ChEBI" id="CHEBI:58805"/>
        <dbReference type="EC" id="2.7.7.65"/>
    </reaction>
</comment>
<dbReference type="Pfam" id="PF00989">
    <property type="entry name" value="PAS"/>
    <property type="match status" value="1"/>
</dbReference>
<dbReference type="GO" id="GO:0052621">
    <property type="term" value="F:diguanylate cyclase activity"/>
    <property type="evidence" value="ECO:0007669"/>
    <property type="project" value="UniProtKB-EC"/>
</dbReference>
<dbReference type="Gene3D" id="3.30.70.270">
    <property type="match status" value="1"/>
</dbReference>
<keyword evidence="8 11" id="KW-0472">Membrane</keyword>